<feature type="signal peptide" evidence="2">
    <location>
        <begin position="1"/>
        <end position="19"/>
    </location>
</feature>
<dbReference type="AlphaFoldDB" id="C3Z9V6"/>
<feature type="region of interest" description="Disordered" evidence="1">
    <location>
        <begin position="176"/>
        <end position="231"/>
    </location>
</feature>
<keyword evidence="2" id="KW-0732">Signal</keyword>
<feature type="compositionally biased region" description="Low complexity" evidence="1">
    <location>
        <begin position="129"/>
        <end position="138"/>
    </location>
</feature>
<dbReference type="InParanoid" id="C3Z9V6"/>
<proteinExistence type="predicted"/>
<evidence type="ECO:0000256" key="1">
    <source>
        <dbReference type="SAM" id="MobiDB-lite"/>
    </source>
</evidence>
<feature type="compositionally biased region" description="Low complexity" evidence="1">
    <location>
        <begin position="196"/>
        <end position="231"/>
    </location>
</feature>
<protein>
    <submittedName>
        <fullName evidence="3">Uncharacterized protein</fullName>
    </submittedName>
</protein>
<feature type="non-terminal residue" evidence="3">
    <location>
        <position position="231"/>
    </location>
</feature>
<reference evidence="3" key="1">
    <citation type="journal article" date="2008" name="Nature">
        <title>The amphioxus genome and the evolution of the chordate karyotype.</title>
        <authorList>
            <consortium name="US DOE Joint Genome Institute (JGI-PGF)"/>
            <person name="Putnam N.H."/>
            <person name="Butts T."/>
            <person name="Ferrier D.E.K."/>
            <person name="Furlong R.F."/>
            <person name="Hellsten U."/>
            <person name="Kawashima T."/>
            <person name="Robinson-Rechavi M."/>
            <person name="Shoguchi E."/>
            <person name="Terry A."/>
            <person name="Yu J.-K."/>
            <person name="Benito-Gutierrez E.L."/>
            <person name="Dubchak I."/>
            <person name="Garcia-Fernandez J."/>
            <person name="Gibson-Brown J.J."/>
            <person name="Grigoriev I.V."/>
            <person name="Horton A.C."/>
            <person name="de Jong P.J."/>
            <person name="Jurka J."/>
            <person name="Kapitonov V.V."/>
            <person name="Kohara Y."/>
            <person name="Kuroki Y."/>
            <person name="Lindquist E."/>
            <person name="Lucas S."/>
            <person name="Osoegawa K."/>
            <person name="Pennacchio L.A."/>
            <person name="Salamov A.A."/>
            <person name="Satou Y."/>
            <person name="Sauka-Spengler T."/>
            <person name="Schmutz J."/>
            <person name="Shin-I T."/>
            <person name="Toyoda A."/>
            <person name="Bronner-Fraser M."/>
            <person name="Fujiyama A."/>
            <person name="Holland L.Z."/>
            <person name="Holland P.W.H."/>
            <person name="Satoh N."/>
            <person name="Rokhsar D.S."/>
        </authorList>
    </citation>
    <scope>NUCLEOTIDE SEQUENCE [LARGE SCALE GENOMIC DNA]</scope>
    <source>
        <strain evidence="3">S238N-H82</strain>
        <tissue evidence="3">Testes</tissue>
    </source>
</reference>
<organism>
    <name type="scientific">Branchiostoma floridae</name>
    <name type="common">Florida lancelet</name>
    <name type="synonym">Amphioxus</name>
    <dbReference type="NCBI Taxonomy" id="7739"/>
    <lineage>
        <taxon>Eukaryota</taxon>
        <taxon>Metazoa</taxon>
        <taxon>Chordata</taxon>
        <taxon>Cephalochordata</taxon>
        <taxon>Leptocardii</taxon>
        <taxon>Amphioxiformes</taxon>
        <taxon>Branchiostomatidae</taxon>
        <taxon>Branchiostoma</taxon>
    </lineage>
</organism>
<feature type="chain" id="PRO_5002936506" evidence="2">
    <location>
        <begin position="20"/>
        <end position="231"/>
    </location>
</feature>
<evidence type="ECO:0000313" key="3">
    <source>
        <dbReference type="EMBL" id="EEN50802.1"/>
    </source>
</evidence>
<name>C3Z9V6_BRAFL</name>
<sequence>MKTALFLAFLAGTLLSTSGESSLGATQAKLRALREQVSLLGEILDRSERVVDMVARQEGGGGGDGETQGYSGESPAVIFEKFFYGLMSLMGKLIKGEDYTPKLLSLSKMLEGLPKNYSKVTHNTEQKGNTTINTTTTIEKSQSGGNSYSFSNVQTSVNGPNQKSFSSVFQKVFESLSSSTSGDKTTDDKTTDDNTAGNNPPAGDNPPAGNNPPAGDNPPAGNNPPAGDNPP</sequence>
<feature type="region of interest" description="Disordered" evidence="1">
    <location>
        <begin position="120"/>
        <end position="146"/>
    </location>
</feature>
<dbReference type="EMBL" id="GG666600">
    <property type="protein sequence ID" value="EEN50802.1"/>
    <property type="molecule type" value="Genomic_DNA"/>
</dbReference>
<accession>C3Z9V6</accession>
<evidence type="ECO:0000256" key="2">
    <source>
        <dbReference type="SAM" id="SignalP"/>
    </source>
</evidence>
<gene>
    <name evidence="3" type="ORF">BRAFLDRAFT_122815</name>
</gene>